<protein>
    <submittedName>
        <fullName evidence="1">DUF4269 domain-containing protein</fullName>
    </submittedName>
</protein>
<proteinExistence type="predicted"/>
<name>A0ABV0BYB8_9SPHI</name>
<dbReference type="Proteomes" id="UP001409291">
    <property type="component" value="Unassembled WGS sequence"/>
</dbReference>
<dbReference type="EMBL" id="JBDJNQ010000011">
    <property type="protein sequence ID" value="MEN5379785.1"/>
    <property type="molecule type" value="Genomic_DNA"/>
</dbReference>
<keyword evidence="2" id="KW-1185">Reference proteome</keyword>
<dbReference type="RefSeq" id="WP_346582638.1">
    <property type="nucleotide sequence ID" value="NZ_JBDJLH010000001.1"/>
</dbReference>
<comment type="caution">
    <text evidence="1">The sequence shown here is derived from an EMBL/GenBank/DDBJ whole genome shotgun (WGS) entry which is preliminary data.</text>
</comment>
<reference evidence="1 2" key="1">
    <citation type="submission" date="2024-04" db="EMBL/GenBank/DDBJ databases">
        <title>WGS of bacteria from Torrens River.</title>
        <authorList>
            <person name="Wyrsch E.R."/>
            <person name="Drigo B."/>
        </authorList>
    </citation>
    <scope>NUCLEOTIDE SEQUENCE [LARGE SCALE GENOMIC DNA]</scope>
    <source>
        <strain evidence="1 2">TWI391</strain>
    </source>
</reference>
<accession>A0ABV0BYB8</accession>
<dbReference type="InterPro" id="IPR025365">
    <property type="entry name" value="DUF4269"/>
</dbReference>
<organism evidence="1 2">
    <name type="scientific">Sphingobacterium kitahiroshimense</name>
    <dbReference type="NCBI Taxonomy" id="470446"/>
    <lineage>
        <taxon>Bacteria</taxon>
        <taxon>Pseudomonadati</taxon>
        <taxon>Bacteroidota</taxon>
        <taxon>Sphingobacteriia</taxon>
        <taxon>Sphingobacteriales</taxon>
        <taxon>Sphingobacteriaceae</taxon>
        <taxon>Sphingobacterium</taxon>
    </lineage>
</organism>
<evidence type="ECO:0000313" key="1">
    <source>
        <dbReference type="EMBL" id="MEN5379785.1"/>
    </source>
</evidence>
<gene>
    <name evidence="1" type="ORF">ABE541_21140</name>
</gene>
<evidence type="ECO:0000313" key="2">
    <source>
        <dbReference type="Proteomes" id="UP001409291"/>
    </source>
</evidence>
<dbReference type="Pfam" id="PF14091">
    <property type="entry name" value="DUF4269"/>
    <property type="match status" value="1"/>
</dbReference>
<sequence length="173" mass="20221">MKIDFRNINYLKLGNTKQRKIHKIITKYQLFEILNDYKPILVGTIPINIDIEESDVDIILQAHNLKKLTQLLLKSFAQFAEFRLSTFNNGALTSNFMLEDTLIEIYATDIDTEKQNGYLHMIKEYEILQARKDSFKMEIIKLKKQGIKTEPAFCKLLNISGDPYVELLNYIVQ</sequence>